<name>A0A8J8B4I3_9EURY</name>
<keyword evidence="4 7" id="KW-0812">Transmembrane</keyword>
<dbReference type="SUPFAM" id="SSF161098">
    <property type="entry name" value="MetI-like"/>
    <property type="match status" value="1"/>
</dbReference>
<feature type="transmembrane region" description="Helical" evidence="7">
    <location>
        <begin position="105"/>
        <end position="136"/>
    </location>
</feature>
<protein>
    <submittedName>
        <fullName evidence="9">ABC transporter permease</fullName>
    </submittedName>
</protein>
<comment type="subcellular location">
    <subcellularLocation>
        <location evidence="1 7">Cell membrane</location>
        <topology evidence="1 7">Multi-pass membrane protein</topology>
    </subcellularLocation>
</comment>
<evidence type="ECO:0000256" key="4">
    <source>
        <dbReference type="ARBA" id="ARBA00022692"/>
    </source>
</evidence>
<organism evidence="9 10">
    <name type="scientific">Methanocalculus chunghsingensis</name>
    <dbReference type="NCBI Taxonomy" id="156457"/>
    <lineage>
        <taxon>Archaea</taxon>
        <taxon>Methanobacteriati</taxon>
        <taxon>Methanobacteriota</taxon>
        <taxon>Stenosarchaea group</taxon>
        <taxon>Methanomicrobia</taxon>
        <taxon>Methanomicrobiales</taxon>
        <taxon>Methanocalculaceae</taxon>
        <taxon>Methanocalculus</taxon>
    </lineage>
</organism>
<gene>
    <name evidence="9" type="ORF">RJ53_00575</name>
</gene>
<evidence type="ECO:0000256" key="1">
    <source>
        <dbReference type="ARBA" id="ARBA00004651"/>
    </source>
</evidence>
<dbReference type="InterPro" id="IPR000515">
    <property type="entry name" value="MetI-like"/>
</dbReference>
<keyword evidence="3" id="KW-1003">Cell membrane</keyword>
<keyword evidence="2 7" id="KW-0813">Transport</keyword>
<dbReference type="EMBL" id="JWHL01000001">
    <property type="protein sequence ID" value="MBR1368064.1"/>
    <property type="molecule type" value="Genomic_DNA"/>
</dbReference>
<keyword evidence="10" id="KW-1185">Reference proteome</keyword>
<keyword evidence="6 7" id="KW-0472">Membrane</keyword>
<evidence type="ECO:0000256" key="7">
    <source>
        <dbReference type="RuleBase" id="RU363032"/>
    </source>
</evidence>
<dbReference type="OrthoDB" id="50379at2157"/>
<feature type="transmembrane region" description="Helical" evidence="7">
    <location>
        <begin position="36"/>
        <end position="54"/>
    </location>
</feature>
<sequence>MRWYLKVIPPLFLLLAWEVASILINNPFILPTPTSVALVLLSPMADILGSGSIIDNALLSIWRVILGFGLAVLCAVPAGIIIGRYRIIDELVNPLIQLFRPIPPLAWVPLALAWFKIGLASIVFIIFIGSFFPVLINTIDGVRRVNRTWIETALIYGAKGWKLLVYVIIPAAAPAIWTGLRVGFGVAWMCVVAAEMLPGTNSGIGYLIMYSYNWGQVQVIIAGMIVIGIIGIGADLLFRTIEKKKFQWQEMNR</sequence>
<feature type="transmembrane region" description="Helical" evidence="7">
    <location>
        <begin position="163"/>
        <end position="194"/>
    </location>
</feature>
<evidence type="ECO:0000313" key="10">
    <source>
        <dbReference type="Proteomes" id="UP000730161"/>
    </source>
</evidence>
<dbReference type="GO" id="GO:0055085">
    <property type="term" value="P:transmembrane transport"/>
    <property type="evidence" value="ECO:0007669"/>
    <property type="project" value="InterPro"/>
</dbReference>
<evidence type="ECO:0000259" key="8">
    <source>
        <dbReference type="PROSITE" id="PS50928"/>
    </source>
</evidence>
<evidence type="ECO:0000256" key="5">
    <source>
        <dbReference type="ARBA" id="ARBA00022989"/>
    </source>
</evidence>
<dbReference type="GO" id="GO:0005886">
    <property type="term" value="C:plasma membrane"/>
    <property type="evidence" value="ECO:0007669"/>
    <property type="project" value="UniProtKB-SubCell"/>
</dbReference>
<feature type="transmembrane region" description="Helical" evidence="7">
    <location>
        <begin position="214"/>
        <end position="238"/>
    </location>
</feature>
<evidence type="ECO:0000256" key="2">
    <source>
        <dbReference type="ARBA" id="ARBA00022448"/>
    </source>
</evidence>
<feature type="domain" description="ABC transmembrane type-1" evidence="8">
    <location>
        <begin position="57"/>
        <end position="238"/>
    </location>
</feature>
<evidence type="ECO:0000313" key="9">
    <source>
        <dbReference type="EMBL" id="MBR1368064.1"/>
    </source>
</evidence>
<dbReference type="PROSITE" id="PS50928">
    <property type="entry name" value="ABC_TM1"/>
    <property type="match status" value="1"/>
</dbReference>
<evidence type="ECO:0000256" key="6">
    <source>
        <dbReference type="ARBA" id="ARBA00023136"/>
    </source>
</evidence>
<feature type="transmembrane region" description="Helical" evidence="7">
    <location>
        <begin position="12"/>
        <end position="30"/>
    </location>
</feature>
<dbReference type="InterPro" id="IPR035906">
    <property type="entry name" value="MetI-like_sf"/>
</dbReference>
<proteinExistence type="inferred from homology"/>
<dbReference type="Pfam" id="PF00528">
    <property type="entry name" value="BPD_transp_1"/>
    <property type="match status" value="1"/>
</dbReference>
<dbReference type="FunFam" id="1.10.3720.10:FF:000003">
    <property type="entry name" value="Aliphatic sulfonate ABC transporter permease"/>
    <property type="match status" value="1"/>
</dbReference>
<dbReference type="PANTHER" id="PTHR30151:SF0">
    <property type="entry name" value="ABC TRANSPORTER PERMEASE PROTEIN MJ0413-RELATED"/>
    <property type="match status" value="1"/>
</dbReference>
<dbReference type="AlphaFoldDB" id="A0A8J8B4I3"/>
<accession>A0A8J8B4I3</accession>
<dbReference type="RefSeq" id="WP_211529664.1">
    <property type="nucleotide sequence ID" value="NZ_JWHL01000001.1"/>
</dbReference>
<dbReference type="PANTHER" id="PTHR30151">
    <property type="entry name" value="ALKANE SULFONATE ABC TRANSPORTER-RELATED, MEMBRANE SUBUNIT"/>
    <property type="match status" value="1"/>
</dbReference>
<comment type="similarity">
    <text evidence="7">Belongs to the binding-protein-dependent transport system permease family.</text>
</comment>
<reference evidence="9" key="1">
    <citation type="submission" date="2014-12" db="EMBL/GenBank/DDBJ databases">
        <authorList>
            <person name="Huang H.-H."/>
            <person name="Chen S.-C."/>
            <person name="Lai M.-C."/>
        </authorList>
    </citation>
    <scope>NUCLEOTIDE SEQUENCE</scope>
    <source>
        <strain evidence="9">K1F9705b</strain>
    </source>
</reference>
<keyword evidence="5 7" id="KW-1133">Transmembrane helix</keyword>
<dbReference type="Gene3D" id="1.10.3720.10">
    <property type="entry name" value="MetI-like"/>
    <property type="match status" value="1"/>
</dbReference>
<evidence type="ECO:0000256" key="3">
    <source>
        <dbReference type="ARBA" id="ARBA00022475"/>
    </source>
</evidence>
<comment type="caution">
    <text evidence="9">The sequence shown here is derived from an EMBL/GenBank/DDBJ whole genome shotgun (WGS) entry which is preliminary data.</text>
</comment>
<dbReference type="CDD" id="cd06261">
    <property type="entry name" value="TM_PBP2"/>
    <property type="match status" value="1"/>
</dbReference>
<dbReference type="Proteomes" id="UP000730161">
    <property type="component" value="Unassembled WGS sequence"/>
</dbReference>
<feature type="transmembrane region" description="Helical" evidence="7">
    <location>
        <begin position="61"/>
        <end position="85"/>
    </location>
</feature>